<dbReference type="Gene3D" id="2.90.10.10">
    <property type="entry name" value="Bulb-type lectin domain"/>
    <property type="match status" value="1"/>
</dbReference>
<keyword evidence="1" id="KW-0732">Signal</keyword>
<organism evidence="3 4">
    <name type="scientific">Vitis vinifera</name>
    <name type="common">Grape</name>
    <dbReference type="NCBI Taxonomy" id="29760"/>
    <lineage>
        <taxon>Eukaryota</taxon>
        <taxon>Viridiplantae</taxon>
        <taxon>Streptophyta</taxon>
        <taxon>Embryophyta</taxon>
        <taxon>Tracheophyta</taxon>
        <taxon>Spermatophyta</taxon>
        <taxon>Magnoliopsida</taxon>
        <taxon>eudicotyledons</taxon>
        <taxon>Gunneridae</taxon>
        <taxon>Pentapetalae</taxon>
        <taxon>rosids</taxon>
        <taxon>Vitales</taxon>
        <taxon>Vitaceae</taxon>
        <taxon>Viteae</taxon>
        <taxon>Vitis</taxon>
    </lineage>
</organism>
<dbReference type="Proteomes" id="UP000009183">
    <property type="component" value="Chromosome 19"/>
</dbReference>
<protein>
    <submittedName>
        <fullName evidence="3">Uncharacterized protein</fullName>
    </submittedName>
</protein>
<evidence type="ECO:0000256" key="2">
    <source>
        <dbReference type="ARBA" id="ARBA00023157"/>
    </source>
</evidence>
<dbReference type="PANTHER" id="PTHR32444">
    <property type="entry name" value="BULB-TYPE LECTIN DOMAIN-CONTAINING PROTEIN"/>
    <property type="match status" value="1"/>
</dbReference>
<name>E0CSV6_VITVI</name>
<dbReference type="OMA" id="VANRDYW"/>
<dbReference type="EMBL" id="FN595229">
    <property type="protein sequence ID" value="CBI20405.3"/>
    <property type="molecule type" value="Genomic_DNA"/>
</dbReference>
<dbReference type="InterPro" id="IPR036426">
    <property type="entry name" value="Bulb-type_lectin_dom_sf"/>
</dbReference>
<dbReference type="InParanoid" id="E0CSV6"/>
<evidence type="ECO:0000256" key="1">
    <source>
        <dbReference type="ARBA" id="ARBA00022729"/>
    </source>
</evidence>
<evidence type="ECO:0000313" key="4">
    <source>
        <dbReference type="Proteomes" id="UP000009183"/>
    </source>
</evidence>
<dbReference type="HOGENOM" id="CLU_2676140_0_0_1"/>
<reference evidence="4" key="1">
    <citation type="journal article" date="2007" name="Nature">
        <title>The grapevine genome sequence suggests ancestral hexaploidization in major angiosperm phyla.</title>
        <authorList>
            <consortium name="The French-Italian Public Consortium for Grapevine Genome Characterization."/>
            <person name="Jaillon O."/>
            <person name="Aury J.-M."/>
            <person name="Noel B."/>
            <person name="Policriti A."/>
            <person name="Clepet C."/>
            <person name="Casagrande A."/>
            <person name="Choisne N."/>
            <person name="Aubourg S."/>
            <person name="Vitulo N."/>
            <person name="Jubin C."/>
            <person name="Vezzi A."/>
            <person name="Legeai F."/>
            <person name="Hugueney P."/>
            <person name="Dasilva C."/>
            <person name="Horner D."/>
            <person name="Mica E."/>
            <person name="Jublot D."/>
            <person name="Poulain J."/>
            <person name="Bruyere C."/>
            <person name="Billault A."/>
            <person name="Segurens B."/>
            <person name="Gouyvenoux M."/>
            <person name="Ugarte E."/>
            <person name="Cattonaro F."/>
            <person name="Anthouard V."/>
            <person name="Vico V."/>
            <person name="Del Fabbro C."/>
            <person name="Alaux M."/>
            <person name="Di Gaspero G."/>
            <person name="Dumas V."/>
            <person name="Felice N."/>
            <person name="Paillard S."/>
            <person name="Juman I."/>
            <person name="Moroldo M."/>
            <person name="Scalabrin S."/>
            <person name="Canaguier A."/>
            <person name="Le Clainche I."/>
            <person name="Malacrida G."/>
            <person name="Durand E."/>
            <person name="Pesole G."/>
            <person name="Laucou V."/>
            <person name="Chatelet P."/>
            <person name="Merdinoglu D."/>
            <person name="Delledonne M."/>
            <person name="Pezzotti M."/>
            <person name="Lecharny A."/>
            <person name="Scarpelli C."/>
            <person name="Artiguenave F."/>
            <person name="Pe M.E."/>
            <person name="Valle G."/>
            <person name="Morgante M."/>
            <person name="Caboche M."/>
            <person name="Adam-Blondon A.-F."/>
            <person name="Weissenbach J."/>
            <person name="Quetier F."/>
            <person name="Wincker P."/>
        </authorList>
    </citation>
    <scope>NUCLEOTIDE SEQUENCE [LARGE SCALE GENOMIC DNA]</scope>
    <source>
        <strain evidence="4">cv. Pinot noir / PN40024</strain>
    </source>
</reference>
<accession>E0CSV6</accession>
<dbReference type="PaxDb" id="29760-VIT_19s0014g04010.t01"/>
<proteinExistence type="predicted"/>
<evidence type="ECO:0000313" key="3">
    <source>
        <dbReference type="EMBL" id="CBI20405.3"/>
    </source>
</evidence>
<dbReference type="AlphaFoldDB" id="E0CSV6"/>
<keyword evidence="4" id="KW-1185">Reference proteome</keyword>
<keyword evidence="2" id="KW-1015">Disulfide bond</keyword>
<dbReference type="PANTHER" id="PTHR32444:SF247">
    <property type="entry name" value="OS01G0958200 PROTEIN"/>
    <property type="match status" value="1"/>
</dbReference>
<sequence length="75" mass="8901">MIYRYNLTSQSLTTSQTFISAAGDFELGFFSPGKAAKYFVEIWYKKILERTIVWVANRDYWIHRSVRGSYGQHIW</sequence>
<gene>
    <name evidence="3" type="ordered locus">VIT_19s0014g04010</name>
</gene>
<dbReference type="OrthoDB" id="990291at2759"/>